<evidence type="ECO:0000313" key="3">
    <source>
        <dbReference type="Proteomes" id="UP000028990"/>
    </source>
</evidence>
<name>A0A091DAK9_FUKDA</name>
<feature type="region of interest" description="Disordered" evidence="1">
    <location>
        <begin position="173"/>
        <end position="237"/>
    </location>
</feature>
<evidence type="ECO:0000313" key="2">
    <source>
        <dbReference type="EMBL" id="KFO28112.1"/>
    </source>
</evidence>
<sequence>MRGKTVMNEGQALSHWRLCDAGMSAVTSVYHQVCQGQQPAVLGRSPEEPEPRVHGDASCKSMSRNCVTRLRDLHWSQEATLKAKTDRSYPRENISHSQHQRGLEFLRRTAQEPRLGASLRCLDWKLLGARVRNWPVLSVFRVWDVQDRSQRPGRALRLPLVIAEERKFASPAFSLRQPLQGEQRVETHGTEPPKPALPESSLRNRPAPLTIPQSPHIRSLIGPMRSSTSCTLHRGNP</sequence>
<dbReference type="AlphaFoldDB" id="A0A091DAK9"/>
<gene>
    <name evidence="2" type="ORF">H920_10486</name>
</gene>
<reference evidence="2 3" key="1">
    <citation type="submission" date="2013-11" db="EMBL/GenBank/DDBJ databases">
        <title>The Damaraland mole rat (Fukomys damarensis) genome and evolution of African mole rats.</title>
        <authorList>
            <person name="Gladyshev V.N."/>
            <person name="Fang X."/>
        </authorList>
    </citation>
    <scope>NUCLEOTIDE SEQUENCE [LARGE SCALE GENOMIC DNA]</scope>
    <source>
        <tissue evidence="2">Liver</tissue>
    </source>
</reference>
<protein>
    <submittedName>
        <fullName evidence="2">Uncharacterized protein</fullName>
    </submittedName>
</protein>
<dbReference type="EMBL" id="KN122816">
    <property type="protein sequence ID" value="KFO28112.1"/>
    <property type="molecule type" value="Genomic_DNA"/>
</dbReference>
<organism evidence="2 3">
    <name type="scientific">Fukomys damarensis</name>
    <name type="common">Damaraland mole rat</name>
    <name type="synonym">Cryptomys damarensis</name>
    <dbReference type="NCBI Taxonomy" id="885580"/>
    <lineage>
        <taxon>Eukaryota</taxon>
        <taxon>Metazoa</taxon>
        <taxon>Chordata</taxon>
        <taxon>Craniata</taxon>
        <taxon>Vertebrata</taxon>
        <taxon>Euteleostomi</taxon>
        <taxon>Mammalia</taxon>
        <taxon>Eutheria</taxon>
        <taxon>Euarchontoglires</taxon>
        <taxon>Glires</taxon>
        <taxon>Rodentia</taxon>
        <taxon>Hystricomorpha</taxon>
        <taxon>Bathyergidae</taxon>
        <taxon>Fukomys</taxon>
    </lineage>
</organism>
<accession>A0A091DAK9</accession>
<evidence type="ECO:0000256" key="1">
    <source>
        <dbReference type="SAM" id="MobiDB-lite"/>
    </source>
</evidence>
<dbReference type="Proteomes" id="UP000028990">
    <property type="component" value="Unassembled WGS sequence"/>
</dbReference>
<proteinExistence type="predicted"/>
<keyword evidence="3" id="KW-1185">Reference proteome</keyword>